<evidence type="ECO:0008006" key="4">
    <source>
        <dbReference type="Google" id="ProtNLM"/>
    </source>
</evidence>
<comment type="caution">
    <text evidence="2">The sequence shown here is derived from an EMBL/GenBank/DDBJ whole genome shotgun (WGS) entry which is preliminary data.</text>
</comment>
<dbReference type="AlphaFoldDB" id="A0AAV5L5M9"/>
<proteinExistence type="predicted"/>
<reference evidence="2 3" key="1">
    <citation type="journal article" date="2021" name="Commun. Biol.">
        <title>The genome of Shorea leprosula (Dipterocarpaceae) highlights the ecological relevance of drought in aseasonal tropical rainforests.</title>
        <authorList>
            <person name="Ng K.K.S."/>
            <person name="Kobayashi M.J."/>
            <person name="Fawcett J.A."/>
            <person name="Hatakeyama M."/>
            <person name="Paape T."/>
            <person name="Ng C.H."/>
            <person name="Ang C.C."/>
            <person name="Tnah L.H."/>
            <person name="Lee C.T."/>
            <person name="Nishiyama T."/>
            <person name="Sese J."/>
            <person name="O'Brien M.J."/>
            <person name="Copetti D."/>
            <person name="Mohd Noor M.I."/>
            <person name="Ong R.C."/>
            <person name="Putra M."/>
            <person name="Sireger I.Z."/>
            <person name="Indrioko S."/>
            <person name="Kosugi Y."/>
            <person name="Izuno A."/>
            <person name="Isagi Y."/>
            <person name="Lee S.L."/>
            <person name="Shimizu K.K."/>
        </authorList>
    </citation>
    <scope>NUCLEOTIDE SEQUENCE [LARGE SCALE GENOMIC DNA]</scope>
    <source>
        <strain evidence="2">214</strain>
    </source>
</reference>
<sequence length="459" mass="53316">MREKPREKRPFLLCNLLHRPTTKAPLSLENSDQPEWQLVRERTYHNLKPYYQKRDCTGACYEGKRDGTIQGKVEWFRGGRGGLDKGLLKQTTYFFITNFPEEWRYEDMWKEFKKYEMELNLSKIKLGERRLQANLAMYNEESGALGMKKRESKTNASPTKQVEGIDGMKSYVDAVRSNVGAPEGNGLSGKRWTPKKNNKVNEEMSELENVWECHPSAKNKEWLKNYFVGDVEGEIMNLIKKGSGWIGERLKDIRTWSLKEVAKERYTWLQCYGVPLNIWNEEFFKRVKNRYGKAIEVDQPTILKKSRICEETWTENAYSPSFLSKKEGESSDELWVQESSLGESDSEWKDREFVEDSLQISTRKVSMKGDNQTVGEEGCSPVGNFEIPLEVARKATVTNGTDGEVEIASNRHIRKECTNPKGYKKEVEVLKELRVEEEEKETMSDFERASSNKPQKVHF</sequence>
<feature type="compositionally biased region" description="Basic and acidic residues" evidence="1">
    <location>
        <begin position="441"/>
        <end position="450"/>
    </location>
</feature>
<name>A0AAV5L5M9_9ROSI</name>
<accession>A0AAV5L5M9</accession>
<dbReference type="EMBL" id="BPVZ01000095">
    <property type="protein sequence ID" value="GKV32435.1"/>
    <property type="molecule type" value="Genomic_DNA"/>
</dbReference>
<keyword evidence="3" id="KW-1185">Reference proteome</keyword>
<dbReference type="Proteomes" id="UP001054252">
    <property type="component" value="Unassembled WGS sequence"/>
</dbReference>
<gene>
    <name evidence="2" type="ORF">SLEP1_g41044</name>
</gene>
<organism evidence="2 3">
    <name type="scientific">Rubroshorea leprosula</name>
    <dbReference type="NCBI Taxonomy" id="152421"/>
    <lineage>
        <taxon>Eukaryota</taxon>
        <taxon>Viridiplantae</taxon>
        <taxon>Streptophyta</taxon>
        <taxon>Embryophyta</taxon>
        <taxon>Tracheophyta</taxon>
        <taxon>Spermatophyta</taxon>
        <taxon>Magnoliopsida</taxon>
        <taxon>eudicotyledons</taxon>
        <taxon>Gunneridae</taxon>
        <taxon>Pentapetalae</taxon>
        <taxon>rosids</taxon>
        <taxon>malvids</taxon>
        <taxon>Malvales</taxon>
        <taxon>Dipterocarpaceae</taxon>
        <taxon>Rubroshorea</taxon>
    </lineage>
</organism>
<protein>
    <recommendedName>
        <fullName evidence="4">DUF4283 domain-containing protein</fullName>
    </recommendedName>
</protein>
<feature type="region of interest" description="Disordered" evidence="1">
    <location>
        <begin position="436"/>
        <end position="459"/>
    </location>
</feature>
<evidence type="ECO:0000313" key="2">
    <source>
        <dbReference type="EMBL" id="GKV32435.1"/>
    </source>
</evidence>
<evidence type="ECO:0000256" key="1">
    <source>
        <dbReference type="SAM" id="MobiDB-lite"/>
    </source>
</evidence>
<evidence type="ECO:0000313" key="3">
    <source>
        <dbReference type="Proteomes" id="UP001054252"/>
    </source>
</evidence>